<dbReference type="AlphaFoldDB" id="A0ABD0YCF6"/>
<evidence type="ECO:0000256" key="2">
    <source>
        <dbReference type="ARBA" id="ARBA00023002"/>
    </source>
</evidence>
<dbReference type="EMBL" id="JBFDAA010000009">
    <property type="protein sequence ID" value="KAL1128901.1"/>
    <property type="molecule type" value="Genomic_DNA"/>
</dbReference>
<evidence type="ECO:0000256" key="1">
    <source>
        <dbReference type="ARBA" id="ARBA00011738"/>
    </source>
</evidence>
<sequence>MLPIACEMYKRTILSVDPRRMFGVTTLDTVRGSTFVSEVLQISPDCVQVPVIGGHSPNSLVPVLSHIKPCIDLTTEETVRITRAIQEAGCESDRGKPKPRTSTLSGAFAIARFVTALAKGLAGQAGVVECSYVMSNVIPTISYLSTQVELGPDGVQKNLGVPEITDYECCLMETALPFIKSDILKGEEFTAKSQK</sequence>
<accession>A0ABD0YCF6</accession>
<evidence type="ECO:0000313" key="6">
    <source>
        <dbReference type="Proteomes" id="UP001558652"/>
    </source>
</evidence>
<dbReference type="Proteomes" id="UP001558652">
    <property type="component" value="Unassembled WGS sequence"/>
</dbReference>
<gene>
    <name evidence="5" type="ORF">AAG570_013435</name>
</gene>
<dbReference type="InterPro" id="IPR015955">
    <property type="entry name" value="Lactate_DH/Glyco_Ohase_4_C"/>
</dbReference>
<keyword evidence="6" id="KW-1185">Reference proteome</keyword>
<evidence type="ECO:0000313" key="5">
    <source>
        <dbReference type="EMBL" id="KAL1128901.1"/>
    </source>
</evidence>
<protein>
    <recommendedName>
        <fullName evidence="4">Lactate/malate dehydrogenase C-terminal domain-containing protein</fullName>
    </recommendedName>
</protein>
<comment type="caution">
    <text evidence="5">The sequence shown here is derived from an EMBL/GenBank/DDBJ whole genome shotgun (WGS) entry which is preliminary data.</text>
</comment>
<dbReference type="FunFam" id="3.90.110.10:FF:000009">
    <property type="entry name" value="Malate dehydrogenase"/>
    <property type="match status" value="1"/>
</dbReference>
<evidence type="ECO:0000259" key="4">
    <source>
        <dbReference type="Pfam" id="PF02866"/>
    </source>
</evidence>
<name>A0ABD0YCF6_9HEMI</name>
<dbReference type="GO" id="GO:0016491">
    <property type="term" value="F:oxidoreductase activity"/>
    <property type="evidence" value="ECO:0007669"/>
    <property type="project" value="UniProtKB-KW"/>
</dbReference>
<comment type="subunit">
    <text evidence="1">Homodimer.</text>
</comment>
<proteinExistence type="predicted"/>
<evidence type="ECO:0000256" key="3">
    <source>
        <dbReference type="ARBA" id="ARBA00023027"/>
    </source>
</evidence>
<reference evidence="5 6" key="1">
    <citation type="submission" date="2024-07" db="EMBL/GenBank/DDBJ databases">
        <title>Chromosome-level genome assembly of the water stick insect Ranatra chinensis (Heteroptera: Nepidae).</title>
        <authorList>
            <person name="Liu X."/>
        </authorList>
    </citation>
    <scope>NUCLEOTIDE SEQUENCE [LARGE SCALE GENOMIC DNA]</scope>
    <source>
        <strain evidence="5">Cailab_2021Rc</strain>
        <tissue evidence="5">Muscle</tissue>
    </source>
</reference>
<keyword evidence="3" id="KW-0520">NAD</keyword>
<feature type="domain" description="Lactate/malate dehydrogenase C-terminal" evidence="4">
    <location>
        <begin position="25"/>
        <end position="189"/>
    </location>
</feature>
<organism evidence="5 6">
    <name type="scientific">Ranatra chinensis</name>
    <dbReference type="NCBI Taxonomy" id="642074"/>
    <lineage>
        <taxon>Eukaryota</taxon>
        <taxon>Metazoa</taxon>
        <taxon>Ecdysozoa</taxon>
        <taxon>Arthropoda</taxon>
        <taxon>Hexapoda</taxon>
        <taxon>Insecta</taxon>
        <taxon>Pterygota</taxon>
        <taxon>Neoptera</taxon>
        <taxon>Paraneoptera</taxon>
        <taxon>Hemiptera</taxon>
        <taxon>Heteroptera</taxon>
        <taxon>Panheteroptera</taxon>
        <taxon>Nepomorpha</taxon>
        <taxon>Nepidae</taxon>
        <taxon>Ranatrinae</taxon>
        <taxon>Ranatra</taxon>
    </lineage>
</organism>
<dbReference type="Pfam" id="PF02866">
    <property type="entry name" value="Ldh_1_C"/>
    <property type="match status" value="1"/>
</dbReference>
<dbReference type="SUPFAM" id="SSF56327">
    <property type="entry name" value="LDH C-terminal domain-like"/>
    <property type="match status" value="1"/>
</dbReference>
<keyword evidence="2" id="KW-0560">Oxidoreductase</keyword>
<dbReference type="InterPro" id="IPR022383">
    <property type="entry name" value="Lactate/malate_DH_C"/>
</dbReference>
<dbReference type="PANTHER" id="PTHR11540:SF16">
    <property type="entry name" value="MALATE DEHYDROGENASE, MITOCHONDRIAL"/>
    <property type="match status" value="1"/>
</dbReference>
<dbReference type="Gene3D" id="3.90.110.10">
    <property type="entry name" value="Lactate dehydrogenase/glycoside hydrolase, family 4, C-terminal"/>
    <property type="match status" value="1"/>
</dbReference>
<dbReference type="PANTHER" id="PTHR11540">
    <property type="entry name" value="MALATE AND LACTATE DEHYDROGENASE"/>
    <property type="match status" value="1"/>
</dbReference>